<dbReference type="HOGENOM" id="CLU_081811_1_2_5"/>
<keyword evidence="5" id="KW-1185">Reference proteome</keyword>
<dbReference type="GeneID" id="96606710"/>
<dbReference type="RefSeq" id="WP_051976374.1">
    <property type="nucleotide sequence ID" value="NZ_CP003811.1"/>
</dbReference>
<sequence length="214" mass="22069">MTVRLVLYGAGALAREIVDALQRLNAHGTAIELQASIVDPGIDAPETFRGRPVIRDVRSLAGDASLRFVVALGEPGPRARAVAHLRAEIGAQFTSIIDPGVLIGASSRIGAGAVILGHSSITTDARLGEHVLVNPGCTVAHDDVLEDFATLSPGVHLAGHVRVEEGAFLGTGACVIPRMRIGAHAVVGAGAVVIRNVAPGQTVFGNPARSLRRA</sequence>
<accession>A0A089Q3J9</accession>
<dbReference type="SUPFAM" id="SSF51161">
    <property type="entry name" value="Trimeric LpxA-like enzymes"/>
    <property type="match status" value="1"/>
</dbReference>
<keyword evidence="4" id="KW-0808">Transferase</keyword>
<dbReference type="InterPro" id="IPR050179">
    <property type="entry name" value="Trans_hexapeptide_repeat"/>
</dbReference>
<dbReference type="Gene3D" id="2.160.10.10">
    <property type="entry name" value="Hexapeptide repeat proteins"/>
    <property type="match status" value="1"/>
</dbReference>
<evidence type="ECO:0000313" key="4">
    <source>
        <dbReference type="EMBL" id="AIQ89159.1"/>
    </source>
</evidence>
<dbReference type="STRING" id="693986.MOC_1404"/>
<name>A0A089Q3J9_9HYPH</name>
<dbReference type="NCBIfam" id="TIGR03570">
    <property type="entry name" value="NeuD_NnaD"/>
    <property type="match status" value="1"/>
</dbReference>
<reference evidence="4 5" key="1">
    <citation type="journal article" date="2014" name="PLoS ONE">
        <title>Genome Information of Methylobacterium oryzae, a Plant-Probiotic Methylotroph in the Phyllosphere.</title>
        <authorList>
            <person name="Kwak M.J."/>
            <person name="Jeong H."/>
            <person name="Madhaiyan M."/>
            <person name="Lee Y."/>
            <person name="Sa T.M."/>
            <person name="Oh T.K."/>
            <person name="Kim J.F."/>
        </authorList>
    </citation>
    <scope>NUCLEOTIDE SEQUENCE [LARGE SCALE GENOMIC DNA]</scope>
    <source>
        <strain evidence="4 5">CBMB20</strain>
    </source>
</reference>
<dbReference type="PANTHER" id="PTHR43300">
    <property type="entry name" value="ACETYLTRANSFERASE"/>
    <property type="match status" value="1"/>
</dbReference>
<evidence type="ECO:0000256" key="3">
    <source>
        <dbReference type="PIRSR" id="PIRSR620019-2"/>
    </source>
</evidence>
<dbReference type="PANTHER" id="PTHR43300:SF7">
    <property type="entry name" value="UDP-N-ACETYLBACILLOSAMINE N-ACETYLTRANSFERASE"/>
    <property type="match status" value="1"/>
</dbReference>
<dbReference type="GO" id="GO:0016740">
    <property type="term" value="F:transferase activity"/>
    <property type="evidence" value="ECO:0007669"/>
    <property type="project" value="UniProtKB-KW"/>
</dbReference>
<dbReference type="eggNOG" id="COG0110">
    <property type="taxonomic scope" value="Bacteria"/>
</dbReference>
<proteinExistence type="inferred from homology"/>
<dbReference type="KEGG" id="mor:MOC_1404"/>
<protein>
    <submittedName>
        <fullName evidence="4">Hexapeptide repeat-containing transferase</fullName>
    </submittedName>
</protein>
<dbReference type="InterPro" id="IPR011004">
    <property type="entry name" value="Trimer_LpxA-like_sf"/>
</dbReference>
<comment type="similarity">
    <text evidence="1">Belongs to the transferase hexapeptide repeat family.</text>
</comment>
<dbReference type="InterPro" id="IPR020019">
    <property type="entry name" value="AcTrfase_PglD-like"/>
</dbReference>
<evidence type="ECO:0000256" key="1">
    <source>
        <dbReference type="ARBA" id="ARBA00007274"/>
    </source>
</evidence>
<gene>
    <name evidence="4" type="ORF">MOC_1404</name>
</gene>
<evidence type="ECO:0000256" key="2">
    <source>
        <dbReference type="PIRSR" id="PIRSR620019-1"/>
    </source>
</evidence>
<evidence type="ECO:0000313" key="5">
    <source>
        <dbReference type="Proteomes" id="UP000029492"/>
    </source>
</evidence>
<feature type="binding site" evidence="3">
    <location>
        <position position="73"/>
    </location>
    <ligand>
        <name>substrate</name>
    </ligand>
</feature>
<organism evidence="4 5">
    <name type="scientific">Methylobacterium oryzae CBMB20</name>
    <dbReference type="NCBI Taxonomy" id="693986"/>
    <lineage>
        <taxon>Bacteria</taxon>
        <taxon>Pseudomonadati</taxon>
        <taxon>Pseudomonadota</taxon>
        <taxon>Alphaproteobacteria</taxon>
        <taxon>Hyphomicrobiales</taxon>
        <taxon>Methylobacteriaceae</taxon>
        <taxon>Methylobacterium</taxon>
    </lineage>
</organism>
<dbReference type="Gene3D" id="3.40.50.20">
    <property type="match status" value="1"/>
</dbReference>
<feature type="active site" description="Proton acceptor" evidence="2">
    <location>
        <position position="141"/>
    </location>
</feature>
<dbReference type="AlphaFoldDB" id="A0A089Q3J9"/>
<feature type="site" description="Increases basicity of active site His" evidence="2">
    <location>
        <position position="142"/>
    </location>
</feature>
<dbReference type="EMBL" id="CP003811">
    <property type="protein sequence ID" value="AIQ89159.1"/>
    <property type="molecule type" value="Genomic_DNA"/>
</dbReference>
<dbReference type="CDD" id="cd03360">
    <property type="entry name" value="LbH_AT_putative"/>
    <property type="match status" value="1"/>
</dbReference>
<dbReference type="Proteomes" id="UP000029492">
    <property type="component" value="Chromosome"/>
</dbReference>